<reference evidence="1 2" key="1">
    <citation type="submission" date="2020-08" db="EMBL/GenBank/DDBJ databases">
        <title>Functional genomics of gut bacteria from endangered species of beetles.</title>
        <authorList>
            <person name="Carlos-Shanley C."/>
        </authorList>
    </citation>
    <scope>NUCLEOTIDE SEQUENCE [LARGE SCALE GENOMIC DNA]</scope>
    <source>
        <strain evidence="1 2">S00142</strain>
    </source>
</reference>
<dbReference type="AlphaFoldDB" id="A0A7W7J1Z7"/>
<comment type="caution">
    <text evidence="1">The sequence shown here is derived from an EMBL/GenBank/DDBJ whole genome shotgun (WGS) entry which is preliminary data.</text>
</comment>
<name>A0A7W7J1Z7_9FLAO</name>
<keyword evidence="2" id="KW-1185">Reference proteome</keyword>
<evidence type="ECO:0000313" key="2">
    <source>
        <dbReference type="Proteomes" id="UP000561681"/>
    </source>
</evidence>
<dbReference type="EMBL" id="JACHLD010000011">
    <property type="protein sequence ID" value="MBB4804565.1"/>
    <property type="molecule type" value="Genomic_DNA"/>
</dbReference>
<evidence type="ECO:0000313" key="1">
    <source>
        <dbReference type="EMBL" id="MBB4804565.1"/>
    </source>
</evidence>
<organism evidence="1 2">
    <name type="scientific">Flavobacterium nitrogenifigens</name>
    <dbReference type="NCBI Taxonomy" id="1617283"/>
    <lineage>
        <taxon>Bacteria</taxon>
        <taxon>Pseudomonadati</taxon>
        <taxon>Bacteroidota</taxon>
        <taxon>Flavobacteriia</taxon>
        <taxon>Flavobacteriales</taxon>
        <taxon>Flavobacteriaceae</taxon>
        <taxon>Flavobacterium</taxon>
    </lineage>
</organism>
<sequence>MNDYFEKNCNTSNWLESSYFHNKLKNLKGSVKLIKQDAYGYNGETQLFEMENGSDNFSFEFNREKEIIRELGGQGVIETTYKDFKKHKKLSETNTYTNTVELFEYDEETDLANRYIKIKDGVRTEQELKISIHKDGSIIHSNLDFEVHYNTDGNIVHEKSRNSGLEFVYDYSGYGKKGYYTRTQRIGDQIGFVQKYGNSSRCLIELILYRDNVLSSRTMLFFDENGNLIQNMRFFDDGSYDNHYYFYNDRNLLIEDKISLPNGYYGTDHLFEYDQHDNLIKTTNTSYQYKYDQQGNWIERIETYRNDIYGKITREFTYFPSGLHVV</sequence>
<gene>
    <name evidence="1" type="ORF">HNP37_004662</name>
</gene>
<dbReference type="Proteomes" id="UP000561681">
    <property type="component" value="Unassembled WGS sequence"/>
</dbReference>
<dbReference type="RefSeq" id="WP_184167907.1">
    <property type="nucleotide sequence ID" value="NZ_JACHLD010000011.1"/>
</dbReference>
<proteinExistence type="predicted"/>
<protein>
    <submittedName>
        <fullName evidence="1">YD repeat-containing protein</fullName>
    </submittedName>
</protein>
<accession>A0A7W7J1Z7</accession>